<dbReference type="Gene3D" id="2.60.40.1180">
    <property type="entry name" value="Golgi alpha-mannosidase II"/>
    <property type="match status" value="2"/>
</dbReference>
<gene>
    <name evidence="10" type="primary">yicI</name>
    <name evidence="10" type="ORF">R6G74_09095</name>
</gene>
<dbReference type="GO" id="GO:0061634">
    <property type="term" value="F:alpha-D-xyloside xylohydrolase"/>
    <property type="evidence" value="ECO:0007669"/>
    <property type="project" value="UniProtKB-EC"/>
</dbReference>
<sequence length="767" mass="85651">MKFTNGFWLDRKGWTIERAKQIRQVAPISIDDRPVLEVLAPIKNITSRGDTLNTGLFDMAFEPIAPGVIRVRQHRWRKNTIPPIQPELSFDPTYQGSIDENSEDYRVTADNLSVTVPREGTWDGIRVSLNGENITEMTTRSVGLAISPDQERYSFAQFVLQPGERVYGLGERFGHFVKNGQSVDIWNEDGGTSSEQAYKNVPFYISTAGYGILVLNTGDVSFEIGSEAVSRIQFSVSGDELEYLIIAGPSPKEILERYTALTGRPPKVPAWSYGLWLTTSFTTSYDEETVMSFIDGMAERDIPLSVFHFDTFWMREFHWCDFVWDPVTFPDPRGLIQRIKDKGLKVCVWINPYIAQRSRLWEEGAENGYLVKRSDGSIWHTDLWQAGLSLVDFTNPKAAQWYRGELKKLLDMGVDCFKTDFGERIPVSGIAWHNGADPVSMHNYYAHLYNRTVFDLLTEERGEGEAVLFARSATVGGQAMPVHWGGDCDSTYASMGETLRGGLSIAMSGFSFWSHDIGGFEGMPDAGLFKRWLAFGLLSSHSRLHGSGTVRVPWVFDEEAVEVTRRFVDLKLRLMPYIGQAAREAHKTGTPVLRPMVLEFPEDPATREIDTQFMLGSDILVAPVFRPDGKVTYYLPAGKWRSLFSGDVLTGSRWVTETHGYSTLPVMIREGAVIPFGKKTDTPVYNWADGVTLDATSLFEGQTYTVTIPASDAGTGAPDVTFTVAHVAGACEVTTTTQAAWNLKYRGQEFSYEAGTSTATIRLSEGS</sequence>
<feature type="domain" description="Glycosyl hydrolase family 31 C-terminal" evidence="9">
    <location>
        <begin position="589"/>
        <end position="674"/>
    </location>
</feature>
<dbReference type="InterPro" id="IPR017853">
    <property type="entry name" value="GH"/>
</dbReference>
<feature type="domain" description="Glycoside hydrolase family 31 N-terminal" evidence="8">
    <location>
        <begin position="60"/>
        <end position="223"/>
    </location>
</feature>
<dbReference type="GO" id="GO:0005975">
    <property type="term" value="P:carbohydrate metabolic process"/>
    <property type="evidence" value="ECO:0007669"/>
    <property type="project" value="InterPro"/>
</dbReference>
<comment type="catalytic activity">
    <reaction evidence="4">
        <text>Hydrolysis of terminal, non-reducing alpha-D-xylose residues with release of alpha-D-xylose.</text>
        <dbReference type="EC" id="3.2.1.177"/>
    </reaction>
</comment>
<dbReference type="Gene3D" id="2.60.40.1760">
    <property type="entry name" value="glycosyl hydrolase (family 31)"/>
    <property type="match status" value="1"/>
</dbReference>
<dbReference type="Proteomes" id="UP001288320">
    <property type="component" value="Unassembled WGS sequence"/>
</dbReference>
<dbReference type="InterPro" id="IPR048395">
    <property type="entry name" value="Glyco_hydro_31_C"/>
</dbReference>
<evidence type="ECO:0000256" key="3">
    <source>
        <dbReference type="ARBA" id="ARBA00023295"/>
    </source>
</evidence>
<dbReference type="InterPro" id="IPR000322">
    <property type="entry name" value="Glyco_hydro_31_TIM"/>
</dbReference>
<evidence type="ECO:0000256" key="5">
    <source>
        <dbReference type="ARBA" id="ARBA00066962"/>
    </source>
</evidence>
<dbReference type="SUPFAM" id="SSF117125">
    <property type="entry name" value="Putative glucosidase YicI, C-terminal domain"/>
    <property type="match status" value="1"/>
</dbReference>
<evidence type="ECO:0000259" key="8">
    <source>
        <dbReference type="Pfam" id="PF13802"/>
    </source>
</evidence>
<dbReference type="InterPro" id="IPR013780">
    <property type="entry name" value="Glyco_hydro_b"/>
</dbReference>
<dbReference type="Pfam" id="PF01055">
    <property type="entry name" value="Glyco_hydro_31_2nd"/>
    <property type="match status" value="1"/>
</dbReference>
<dbReference type="AlphaFoldDB" id="A0AAW9HKW8"/>
<evidence type="ECO:0000256" key="1">
    <source>
        <dbReference type="ARBA" id="ARBA00007806"/>
    </source>
</evidence>
<dbReference type="InterPro" id="IPR011013">
    <property type="entry name" value="Gal_mutarotase_sf_dom"/>
</dbReference>
<dbReference type="Pfam" id="PF13802">
    <property type="entry name" value="Gal_mutarotas_2"/>
    <property type="match status" value="1"/>
</dbReference>
<evidence type="ECO:0000313" key="11">
    <source>
        <dbReference type="Proteomes" id="UP001288320"/>
    </source>
</evidence>
<dbReference type="RefSeq" id="WP_087070268.1">
    <property type="nucleotide sequence ID" value="NZ_CAUPFC010000010.1"/>
</dbReference>
<dbReference type="Gene3D" id="3.20.20.80">
    <property type="entry name" value="Glycosidases"/>
    <property type="match status" value="1"/>
</dbReference>
<feature type="domain" description="Glycoside hydrolase family 31 TIM barrel" evidence="7">
    <location>
        <begin position="265"/>
        <end position="578"/>
    </location>
</feature>
<reference evidence="10" key="1">
    <citation type="submission" date="2023-10" db="EMBL/GenBank/DDBJ databases">
        <title>Whole Genome based description of the genera Actinobaculum and Actinotignum reveals a complex phylogenetic relationship within the species included in the genus Actinotignum.</title>
        <authorList>
            <person name="Jensen C.S."/>
            <person name="Dargis R."/>
            <person name="Kemp M."/>
            <person name="Christensen J.J."/>
        </authorList>
    </citation>
    <scope>NUCLEOTIDE SEQUENCE</scope>
    <source>
        <strain evidence="10">SLA_B245</strain>
    </source>
</reference>
<keyword evidence="3 6" id="KW-0326">Glycosidase</keyword>
<evidence type="ECO:0000256" key="6">
    <source>
        <dbReference type="RuleBase" id="RU361185"/>
    </source>
</evidence>
<dbReference type="EMBL" id="JAWNFV010000027">
    <property type="protein sequence ID" value="MDY5141460.1"/>
    <property type="molecule type" value="Genomic_DNA"/>
</dbReference>
<comment type="similarity">
    <text evidence="1 6">Belongs to the glycosyl hydrolase 31 family.</text>
</comment>
<dbReference type="InterPro" id="IPR025887">
    <property type="entry name" value="Glyco_hydro_31_N_dom"/>
</dbReference>
<dbReference type="GO" id="GO:0030246">
    <property type="term" value="F:carbohydrate binding"/>
    <property type="evidence" value="ECO:0007669"/>
    <property type="project" value="InterPro"/>
</dbReference>
<proteinExistence type="inferred from homology"/>
<evidence type="ECO:0000256" key="2">
    <source>
        <dbReference type="ARBA" id="ARBA00022801"/>
    </source>
</evidence>
<evidence type="ECO:0000256" key="4">
    <source>
        <dbReference type="ARBA" id="ARBA00052064"/>
    </source>
</evidence>
<dbReference type="FunFam" id="3.20.20.80:FF:000053">
    <property type="entry name" value="Alpha-xylosidase YicI"/>
    <property type="match status" value="1"/>
</dbReference>
<dbReference type="EC" id="3.2.1.177" evidence="5"/>
<dbReference type="CDD" id="cd06593">
    <property type="entry name" value="GH31_xylosidase_YicI"/>
    <property type="match status" value="1"/>
</dbReference>
<dbReference type="GeneID" id="92813124"/>
<dbReference type="NCBIfam" id="NF007940">
    <property type="entry name" value="PRK10658.1"/>
    <property type="match status" value="1"/>
</dbReference>
<dbReference type="CDD" id="cd14752">
    <property type="entry name" value="GH31_N"/>
    <property type="match status" value="1"/>
</dbReference>
<dbReference type="InterPro" id="IPR050985">
    <property type="entry name" value="Alpha-glycosidase_related"/>
</dbReference>
<organism evidence="10 11">
    <name type="scientific">Actinotignum timonense</name>
    <dbReference type="NCBI Taxonomy" id="1870995"/>
    <lineage>
        <taxon>Bacteria</taxon>
        <taxon>Bacillati</taxon>
        <taxon>Actinomycetota</taxon>
        <taxon>Actinomycetes</taxon>
        <taxon>Actinomycetales</taxon>
        <taxon>Actinomycetaceae</taxon>
        <taxon>Actinotignum</taxon>
    </lineage>
</organism>
<dbReference type="PANTHER" id="PTHR43053:SF4">
    <property type="entry name" value="MYOGENESIS-REGULATING GLYCOSIDASE"/>
    <property type="match status" value="1"/>
</dbReference>
<dbReference type="SUPFAM" id="SSF51445">
    <property type="entry name" value="(Trans)glycosidases"/>
    <property type="match status" value="1"/>
</dbReference>
<evidence type="ECO:0000259" key="9">
    <source>
        <dbReference type="Pfam" id="PF21365"/>
    </source>
</evidence>
<dbReference type="SUPFAM" id="SSF74650">
    <property type="entry name" value="Galactose mutarotase-like"/>
    <property type="match status" value="1"/>
</dbReference>
<dbReference type="SUPFAM" id="SSF51011">
    <property type="entry name" value="Glycosyl hydrolase domain"/>
    <property type="match status" value="1"/>
</dbReference>
<protein>
    <recommendedName>
        <fullName evidence="5">alpha-D-xyloside xylohydrolase</fullName>
        <ecNumber evidence="5">3.2.1.177</ecNumber>
    </recommendedName>
</protein>
<name>A0AAW9HKW8_9ACTO</name>
<evidence type="ECO:0000259" key="7">
    <source>
        <dbReference type="Pfam" id="PF01055"/>
    </source>
</evidence>
<evidence type="ECO:0000313" key="10">
    <source>
        <dbReference type="EMBL" id="MDY5141460.1"/>
    </source>
</evidence>
<accession>A0AAW9HKW8</accession>
<keyword evidence="2 6" id="KW-0378">Hydrolase</keyword>
<comment type="caution">
    <text evidence="10">The sequence shown here is derived from an EMBL/GenBank/DDBJ whole genome shotgun (WGS) entry which is preliminary data.</text>
</comment>
<dbReference type="PANTHER" id="PTHR43053">
    <property type="entry name" value="GLYCOSIDASE FAMILY 31"/>
    <property type="match status" value="1"/>
</dbReference>
<dbReference type="Pfam" id="PF21365">
    <property type="entry name" value="Glyco_hydro_31_3rd"/>
    <property type="match status" value="1"/>
</dbReference>